<keyword evidence="6" id="KW-0408">Iron</keyword>
<dbReference type="InterPro" id="IPR005123">
    <property type="entry name" value="Oxoglu/Fe-dep_dioxygenase_dom"/>
</dbReference>
<protein>
    <recommendedName>
        <fullName evidence="7">Fe2OG dioxygenase domain-containing protein</fullName>
    </recommendedName>
</protein>
<keyword evidence="3" id="KW-0847">Vitamin C</keyword>
<keyword evidence="2" id="KW-0479">Metal-binding</keyword>
<gene>
    <name evidence="8" type="ORF">SNE40_007448</name>
</gene>
<comment type="cofactor">
    <cofactor evidence="1">
        <name>L-ascorbate</name>
        <dbReference type="ChEBI" id="CHEBI:38290"/>
    </cofactor>
</comment>
<feature type="domain" description="Fe2OG dioxygenase" evidence="7">
    <location>
        <begin position="195"/>
        <end position="344"/>
    </location>
</feature>
<dbReference type="EMBL" id="JAZGQO010000006">
    <property type="protein sequence ID" value="KAK6185153.1"/>
    <property type="molecule type" value="Genomic_DNA"/>
</dbReference>
<reference evidence="8 9" key="1">
    <citation type="submission" date="2024-01" db="EMBL/GenBank/DDBJ databases">
        <title>The genome of the rayed Mediterranean limpet Patella caerulea (Linnaeus, 1758).</title>
        <authorList>
            <person name="Anh-Thu Weber A."/>
            <person name="Halstead-Nussloch G."/>
        </authorList>
    </citation>
    <scope>NUCLEOTIDE SEQUENCE [LARGE SCALE GENOMIC DNA]</scope>
    <source>
        <strain evidence="8">AATW-2023a</strain>
        <tissue evidence="8">Whole specimen</tissue>
    </source>
</reference>
<evidence type="ECO:0000313" key="9">
    <source>
        <dbReference type="Proteomes" id="UP001347796"/>
    </source>
</evidence>
<dbReference type="PANTHER" id="PTHR10869:SF246">
    <property type="entry name" value="TRANSMEMBRANE PROLYL 4-HYDROXYLASE"/>
    <property type="match status" value="1"/>
</dbReference>
<dbReference type="InterPro" id="IPR006620">
    <property type="entry name" value="Pro_4_hyd_alph"/>
</dbReference>
<keyword evidence="5" id="KW-0560">Oxidoreductase</keyword>
<dbReference type="GO" id="GO:0031418">
    <property type="term" value="F:L-ascorbic acid binding"/>
    <property type="evidence" value="ECO:0007669"/>
    <property type="project" value="UniProtKB-KW"/>
</dbReference>
<dbReference type="InterPro" id="IPR045054">
    <property type="entry name" value="P4HA-like"/>
</dbReference>
<dbReference type="PANTHER" id="PTHR10869">
    <property type="entry name" value="PROLYL 4-HYDROXYLASE ALPHA SUBUNIT"/>
    <property type="match status" value="1"/>
</dbReference>
<keyword evidence="4" id="KW-0223">Dioxygenase</keyword>
<evidence type="ECO:0000256" key="1">
    <source>
        <dbReference type="ARBA" id="ARBA00001961"/>
    </source>
</evidence>
<evidence type="ECO:0000259" key="7">
    <source>
        <dbReference type="PROSITE" id="PS51471"/>
    </source>
</evidence>
<sequence length="346" mass="39798">MIPSSKNIRLFTNKYCSSANNVLRIVIYLLIYSGIPYSLSTNHDYGGYPDSCDLNEQPECTQTKSVDDKSKTVSNIMKKTDGHIAWIEPGEIGDENTFNFGDRILRRVTRAKDPPVYVIHDFLKEDEADKLRKHALKLKLEPSTSHAEGITFPYKGFGRKSKTTWIHYTDYDKIVKKLSRRFKRLTELPMKYIQKAELLQVAQYEKHGHYYTHTDSHNTVANRPCCGRVECEENSKFCCQLCRYITVMVYLNDVIEGGETVFPVADASDETLKKYQKEKPFDLSKHCYNSSLIITPSKGMAVMWYNHKLNPTFSGLGDLIERSYHGGCDVKYGEKWIANLWVVVDP</sequence>
<dbReference type="GO" id="GO:0005506">
    <property type="term" value="F:iron ion binding"/>
    <property type="evidence" value="ECO:0007669"/>
    <property type="project" value="InterPro"/>
</dbReference>
<dbReference type="Proteomes" id="UP001347796">
    <property type="component" value="Unassembled WGS sequence"/>
</dbReference>
<dbReference type="SMART" id="SM00702">
    <property type="entry name" value="P4Hc"/>
    <property type="match status" value="1"/>
</dbReference>
<dbReference type="Pfam" id="PF13640">
    <property type="entry name" value="2OG-FeII_Oxy_3"/>
    <property type="match status" value="1"/>
</dbReference>
<dbReference type="AlphaFoldDB" id="A0AAN8K4L8"/>
<evidence type="ECO:0000256" key="5">
    <source>
        <dbReference type="ARBA" id="ARBA00023002"/>
    </source>
</evidence>
<proteinExistence type="predicted"/>
<keyword evidence="9" id="KW-1185">Reference proteome</keyword>
<evidence type="ECO:0000256" key="4">
    <source>
        <dbReference type="ARBA" id="ARBA00022964"/>
    </source>
</evidence>
<evidence type="ECO:0000256" key="6">
    <source>
        <dbReference type="ARBA" id="ARBA00023004"/>
    </source>
</evidence>
<dbReference type="GO" id="GO:0005783">
    <property type="term" value="C:endoplasmic reticulum"/>
    <property type="evidence" value="ECO:0007669"/>
    <property type="project" value="TreeGrafter"/>
</dbReference>
<evidence type="ECO:0000313" key="8">
    <source>
        <dbReference type="EMBL" id="KAK6185153.1"/>
    </source>
</evidence>
<evidence type="ECO:0000256" key="3">
    <source>
        <dbReference type="ARBA" id="ARBA00022896"/>
    </source>
</evidence>
<accession>A0AAN8K4L8</accession>
<organism evidence="8 9">
    <name type="scientific">Patella caerulea</name>
    <name type="common">Rayed Mediterranean limpet</name>
    <dbReference type="NCBI Taxonomy" id="87958"/>
    <lineage>
        <taxon>Eukaryota</taxon>
        <taxon>Metazoa</taxon>
        <taxon>Spiralia</taxon>
        <taxon>Lophotrochozoa</taxon>
        <taxon>Mollusca</taxon>
        <taxon>Gastropoda</taxon>
        <taxon>Patellogastropoda</taxon>
        <taxon>Patelloidea</taxon>
        <taxon>Patellidae</taxon>
        <taxon>Patella</taxon>
    </lineage>
</organism>
<dbReference type="PROSITE" id="PS51471">
    <property type="entry name" value="FE2OG_OXY"/>
    <property type="match status" value="1"/>
</dbReference>
<dbReference type="InterPro" id="IPR044862">
    <property type="entry name" value="Pro_4_hyd_alph_FE2OG_OXY"/>
</dbReference>
<name>A0AAN8K4L8_PATCE</name>
<dbReference type="Gene3D" id="2.60.120.620">
    <property type="entry name" value="q2cbj1_9rhob like domain"/>
    <property type="match status" value="1"/>
</dbReference>
<evidence type="ECO:0000256" key="2">
    <source>
        <dbReference type="ARBA" id="ARBA00022723"/>
    </source>
</evidence>
<dbReference type="GO" id="GO:0004656">
    <property type="term" value="F:procollagen-proline 4-dioxygenase activity"/>
    <property type="evidence" value="ECO:0007669"/>
    <property type="project" value="TreeGrafter"/>
</dbReference>
<comment type="caution">
    <text evidence="8">The sequence shown here is derived from an EMBL/GenBank/DDBJ whole genome shotgun (WGS) entry which is preliminary data.</text>
</comment>